<keyword evidence="1" id="KW-0732">Signal</keyword>
<evidence type="ECO:0000313" key="2">
    <source>
        <dbReference type="EMBL" id="JAV28200.1"/>
    </source>
</evidence>
<name>A0A1Q3FKR4_CULTA</name>
<reference evidence="2" key="1">
    <citation type="submission" date="2017-01" db="EMBL/GenBank/DDBJ databases">
        <title>A deep insight into the sialotranscriptome of adult male and female Cluex tarsalis mosquitoes.</title>
        <authorList>
            <person name="Ribeiro J.M."/>
            <person name="Moreira F."/>
            <person name="Bernard K.A."/>
            <person name="Calvo E."/>
        </authorList>
    </citation>
    <scope>NUCLEOTIDE SEQUENCE</scope>
    <source>
        <strain evidence="2">Kern County</strain>
        <tissue evidence="2">Salivary glands</tissue>
    </source>
</reference>
<organism evidence="2">
    <name type="scientific">Culex tarsalis</name>
    <name type="common">Encephalitis mosquito</name>
    <dbReference type="NCBI Taxonomy" id="7177"/>
    <lineage>
        <taxon>Eukaryota</taxon>
        <taxon>Metazoa</taxon>
        <taxon>Ecdysozoa</taxon>
        <taxon>Arthropoda</taxon>
        <taxon>Hexapoda</taxon>
        <taxon>Insecta</taxon>
        <taxon>Pterygota</taxon>
        <taxon>Neoptera</taxon>
        <taxon>Endopterygota</taxon>
        <taxon>Diptera</taxon>
        <taxon>Nematocera</taxon>
        <taxon>Culicoidea</taxon>
        <taxon>Culicidae</taxon>
        <taxon>Culicinae</taxon>
        <taxon>Culicini</taxon>
        <taxon>Culex</taxon>
        <taxon>Culex</taxon>
    </lineage>
</organism>
<feature type="chain" id="PRO_5012862987" evidence="1">
    <location>
        <begin position="27"/>
        <end position="180"/>
    </location>
</feature>
<accession>A0A1Q3FKR4</accession>
<evidence type="ECO:0000256" key="1">
    <source>
        <dbReference type="SAM" id="SignalP"/>
    </source>
</evidence>
<feature type="signal peptide" evidence="1">
    <location>
        <begin position="1"/>
        <end position="26"/>
    </location>
</feature>
<dbReference type="AlphaFoldDB" id="A0A1Q3FKR4"/>
<sequence>MTRSSDLSILVSFWLVLLVGFTCARARESGVPTGCVKILSVKCEKYLVGSTPWDVDRRNIALESAPEKWTVVKDGSYYRISSRAGSEDLYAFDKAGYDPESGKRQVFTWIPGFGESQGKWEIQEAIGSIGMYSLRNVHFDEYLYGSCDENLSDSNEQNKALTRKLTGNSAEMYLWHIAPC</sequence>
<dbReference type="EMBL" id="GFDL01006845">
    <property type="protein sequence ID" value="JAV28200.1"/>
    <property type="molecule type" value="Transcribed_RNA"/>
</dbReference>
<proteinExistence type="predicted"/>
<protein>
    <submittedName>
        <fullName evidence="2">Putative conserved secreted protein</fullName>
    </submittedName>
</protein>